<reference evidence="3" key="1">
    <citation type="submission" date="2020-11" db="EMBL/GenBank/DDBJ databases">
        <authorList>
            <person name="Tran Van P."/>
        </authorList>
    </citation>
    <scope>NUCLEOTIDE SEQUENCE</scope>
</reference>
<dbReference type="PANTHER" id="PTHR10217:SF435">
    <property type="entry name" value="POTASSIUM VOLTAGE-GATED CHANNEL PROTEIN EAG"/>
    <property type="match status" value="1"/>
</dbReference>
<dbReference type="InterPro" id="IPR003949">
    <property type="entry name" value="K_chnl_volt-dep_EAG"/>
</dbReference>
<accession>A0A7R8Z3C6</accession>
<feature type="region of interest" description="Disordered" evidence="1">
    <location>
        <begin position="149"/>
        <end position="189"/>
    </location>
</feature>
<sequence length="189" mass="20825">MLVCFAETPLWLLLQIAPIKNERDLVVLFLLTFRDITALKQPIESEDNKGGQFQVLCDERSSSYQRPQSLNVSFPPVPSDPTSRVFLLPAGLSKFAKLARSVTRSRSVLVSQFSSHLPNLKETTKQSNLAHVSILHLVVSVLLPPAQLQGNPQAVQPGAREYPPPGFSVLLPPAQPQGDPQAVQRDYPP</sequence>
<dbReference type="EMBL" id="OA564492">
    <property type="protein sequence ID" value="CAD7194470.1"/>
    <property type="molecule type" value="Genomic_DNA"/>
</dbReference>
<feature type="domain" description="PAC" evidence="2">
    <location>
        <begin position="1"/>
        <end position="48"/>
    </location>
</feature>
<dbReference type="GO" id="GO:0008076">
    <property type="term" value="C:voltage-gated potassium channel complex"/>
    <property type="evidence" value="ECO:0007669"/>
    <property type="project" value="TreeGrafter"/>
</dbReference>
<evidence type="ECO:0000313" key="3">
    <source>
        <dbReference type="EMBL" id="CAD7194470.1"/>
    </source>
</evidence>
<dbReference type="PANTHER" id="PTHR10217">
    <property type="entry name" value="VOLTAGE AND LIGAND GATED POTASSIUM CHANNEL"/>
    <property type="match status" value="1"/>
</dbReference>
<proteinExistence type="predicted"/>
<dbReference type="PRINTS" id="PR01464">
    <property type="entry name" value="EAGCHANNEL"/>
</dbReference>
<dbReference type="AlphaFoldDB" id="A0A7R8Z3C6"/>
<dbReference type="GO" id="GO:0042391">
    <property type="term" value="P:regulation of membrane potential"/>
    <property type="evidence" value="ECO:0007669"/>
    <property type="project" value="TreeGrafter"/>
</dbReference>
<name>A0A7R8Z3C6_TIMDO</name>
<organism evidence="3">
    <name type="scientific">Timema douglasi</name>
    <name type="common">Walking stick</name>
    <dbReference type="NCBI Taxonomy" id="61478"/>
    <lineage>
        <taxon>Eukaryota</taxon>
        <taxon>Metazoa</taxon>
        <taxon>Ecdysozoa</taxon>
        <taxon>Arthropoda</taxon>
        <taxon>Hexapoda</taxon>
        <taxon>Insecta</taxon>
        <taxon>Pterygota</taxon>
        <taxon>Neoptera</taxon>
        <taxon>Polyneoptera</taxon>
        <taxon>Phasmatodea</taxon>
        <taxon>Timematodea</taxon>
        <taxon>Timematoidea</taxon>
        <taxon>Timematidae</taxon>
        <taxon>Timema</taxon>
    </lineage>
</organism>
<dbReference type="PROSITE" id="PS50113">
    <property type="entry name" value="PAC"/>
    <property type="match status" value="1"/>
</dbReference>
<evidence type="ECO:0000259" key="2">
    <source>
        <dbReference type="PROSITE" id="PS50113"/>
    </source>
</evidence>
<dbReference type="InterPro" id="IPR000700">
    <property type="entry name" value="PAS-assoc_C"/>
</dbReference>
<protein>
    <recommendedName>
        <fullName evidence="2">PAC domain-containing protein</fullName>
    </recommendedName>
</protein>
<dbReference type="GO" id="GO:0005249">
    <property type="term" value="F:voltage-gated potassium channel activity"/>
    <property type="evidence" value="ECO:0007669"/>
    <property type="project" value="InterPro"/>
</dbReference>
<gene>
    <name evidence="3" type="ORF">TDIB3V08_LOCUS894</name>
</gene>
<dbReference type="Gene3D" id="3.30.450.20">
    <property type="entry name" value="PAS domain"/>
    <property type="match status" value="1"/>
</dbReference>
<dbReference type="InterPro" id="IPR050818">
    <property type="entry name" value="KCNH_animal-type"/>
</dbReference>
<evidence type="ECO:0000256" key="1">
    <source>
        <dbReference type="SAM" id="MobiDB-lite"/>
    </source>
</evidence>